<dbReference type="GO" id="GO:0000976">
    <property type="term" value="F:transcription cis-regulatory region binding"/>
    <property type="evidence" value="ECO:0007669"/>
    <property type="project" value="TreeGrafter"/>
</dbReference>
<dbReference type="PANTHER" id="PTHR48111">
    <property type="entry name" value="REGULATOR OF RPOS"/>
    <property type="match status" value="1"/>
</dbReference>
<dbReference type="PROSITE" id="PS51755">
    <property type="entry name" value="OMPR_PHOB"/>
    <property type="match status" value="1"/>
</dbReference>
<dbReference type="RefSeq" id="WP_062089805.1">
    <property type="nucleotide sequence ID" value="NZ_FCOK02000043.1"/>
</dbReference>
<organism evidence="10 11">
    <name type="scientific">Caballeronia udeis</name>
    <dbReference type="NCBI Taxonomy" id="1232866"/>
    <lineage>
        <taxon>Bacteria</taxon>
        <taxon>Pseudomonadati</taxon>
        <taxon>Pseudomonadota</taxon>
        <taxon>Betaproteobacteria</taxon>
        <taxon>Burkholderiales</taxon>
        <taxon>Burkholderiaceae</taxon>
        <taxon>Caballeronia</taxon>
    </lineage>
</organism>
<protein>
    <submittedName>
        <fullName evidence="10">Osmolarity response regulator</fullName>
    </submittedName>
</protein>
<evidence type="ECO:0000256" key="6">
    <source>
        <dbReference type="PROSITE-ProRule" id="PRU00169"/>
    </source>
</evidence>
<dbReference type="SMART" id="SM00448">
    <property type="entry name" value="REC"/>
    <property type="match status" value="1"/>
</dbReference>
<feature type="domain" description="OmpR/PhoB-type" evidence="9">
    <location>
        <begin position="135"/>
        <end position="233"/>
    </location>
</feature>
<name>A0A158I855_9BURK</name>
<dbReference type="GO" id="GO:0005829">
    <property type="term" value="C:cytosol"/>
    <property type="evidence" value="ECO:0007669"/>
    <property type="project" value="TreeGrafter"/>
</dbReference>
<proteinExistence type="predicted"/>
<reference evidence="10 11" key="1">
    <citation type="submission" date="2016-01" db="EMBL/GenBank/DDBJ databases">
        <authorList>
            <person name="Oliw E.H."/>
        </authorList>
    </citation>
    <scope>NUCLEOTIDE SEQUENCE [LARGE SCALE GENOMIC DNA]</scope>
    <source>
        <strain evidence="10">LMG 27134</strain>
    </source>
</reference>
<dbReference type="Pfam" id="PF00072">
    <property type="entry name" value="Response_reg"/>
    <property type="match status" value="1"/>
</dbReference>
<dbReference type="GO" id="GO:0032993">
    <property type="term" value="C:protein-DNA complex"/>
    <property type="evidence" value="ECO:0007669"/>
    <property type="project" value="TreeGrafter"/>
</dbReference>
<comment type="caution">
    <text evidence="6">Lacks conserved residue(s) required for the propagation of feature annotation.</text>
</comment>
<evidence type="ECO:0000256" key="5">
    <source>
        <dbReference type="ARBA" id="ARBA00023163"/>
    </source>
</evidence>
<evidence type="ECO:0000256" key="7">
    <source>
        <dbReference type="PROSITE-ProRule" id="PRU01091"/>
    </source>
</evidence>
<evidence type="ECO:0000256" key="2">
    <source>
        <dbReference type="ARBA" id="ARBA00023012"/>
    </source>
</evidence>
<sequence>MKQLILVVDGDASCRDALRTTLQASGYDVAVLYNASKVARRIEAERPTLMVMAGGASSGDGLAALQALQALRTSQDDLPIIMLGEQRDETERIIALECGADDVISKPFNVQEVLVRIRNVLRRVQRHRLQDPVWRAPYEFNGFRLDFAWRSLTYHGKPVSLTQNEYAILALLVTAPGRVFTKAAIVQCIAADAPDAQGDAGVWVHRLRSRIKRVAGVCEIIETVRGKGYAFNLDPGRTHRTAFQNVRVDVLPPQTATRGSAG</sequence>
<evidence type="ECO:0000313" key="11">
    <source>
        <dbReference type="Proteomes" id="UP000054683"/>
    </source>
</evidence>
<evidence type="ECO:0000256" key="4">
    <source>
        <dbReference type="ARBA" id="ARBA00023125"/>
    </source>
</evidence>
<accession>A0A158I855</accession>
<dbReference type="InterPro" id="IPR001789">
    <property type="entry name" value="Sig_transdc_resp-reg_receiver"/>
</dbReference>
<feature type="DNA-binding region" description="OmpR/PhoB-type" evidence="7">
    <location>
        <begin position="135"/>
        <end position="233"/>
    </location>
</feature>
<evidence type="ECO:0000259" key="8">
    <source>
        <dbReference type="PROSITE" id="PS50110"/>
    </source>
</evidence>
<keyword evidence="4 7" id="KW-0238">DNA-binding</keyword>
<dbReference type="PANTHER" id="PTHR48111:SF1">
    <property type="entry name" value="TWO-COMPONENT RESPONSE REGULATOR ORR33"/>
    <property type="match status" value="1"/>
</dbReference>
<keyword evidence="3" id="KW-0805">Transcription regulation</keyword>
<dbReference type="InterPro" id="IPR016032">
    <property type="entry name" value="Sig_transdc_resp-reg_C-effctor"/>
</dbReference>
<feature type="domain" description="Response regulatory" evidence="8">
    <location>
        <begin position="4"/>
        <end position="121"/>
    </location>
</feature>
<keyword evidence="2" id="KW-0902">Two-component regulatory system</keyword>
<dbReference type="SUPFAM" id="SSF52172">
    <property type="entry name" value="CheY-like"/>
    <property type="match status" value="1"/>
</dbReference>
<keyword evidence="1" id="KW-0597">Phosphoprotein</keyword>
<evidence type="ECO:0000313" key="10">
    <source>
        <dbReference type="EMBL" id="SAL52553.1"/>
    </source>
</evidence>
<dbReference type="Gene3D" id="3.40.50.2300">
    <property type="match status" value="1"/>
</dbReference>
<keyword evidence="5" id="KW-0804">Transcription</keyword>
<dbReference type="Gene3D" id="1.10.10.10">
    <property type="entry name" value="Winged helix-like DNA-binding domain superfamily/Winged helix DNA-binding domain"/>
    <property type="match status" value="1"/>
</dbReference>
<dbReference type="InterPro" id="IPR001867">
    <property type="entry name" value="OmpR/PhoB-type_DNA-bd"/>
</dbReference>
<dbReference type="InterPro" id="IPR011006">
    <property type="entry name" value="CheY-like_superfamily"/>
</dbReference>
<dbReference type="SMART" id="SM00862">
    <property type="entry name" value="Trans_reg_C"/>
    <property type="match status" value="1"/>
</dbReference>
<dbReference type="EMBL" id="FCOK02000043">
    <property type="protein sequence ID" value="SAL52553.1"/>
    <property type="molecule type" value="Genomic_DNA"/>
</dbReference>
<gene>
    <name evidence="10" type="ORF">AWB69_05450</name>
</gene>
<dbReference type="Proteomes" id="UP000054683">
    <property type="component" value="Unassembled WGS sequence"/>
</dbReference>
<evidence type="ECO:0000256" key="3">
    <source>
        <dbReference type="ARBA" id="ARBA00023015"/>
    </source>
</evidence>
<dbReference type="SUPFAM" id="SSF46894">
    <property type="entry name" value="C-terminal effector domain of the bipartite response regulators"/>
    <property type="match status" value="1"/>
</dbReference>
<dbReference type="InterPro" id="IPR036388">
    <property type="entry name" value="WH-like_DNA-bd_sf"/>
</dbReference>
<dbReference type="CDD" id="cd00383">
    <property type="entry name" value="trans_reg_C"/>
    <property type="match status" value="1"/>
</dbReference>
<evidence type="ECO:0000256" key="1">
    <source>
        <dbReference type="ARBA" id="ARBA00022553"/>
    </source>
</evidence>
<dbReference type="GO" id="GO:0006355">
    <property type="term" value="P:regulation of DNA-templated transcription"/>
    <property type="evidence" value="ECO:0007669"/>
    <property type="project" value="InterPro"/>
</dbReference>
<dbReference type="Pfam" id="PF00486">
    <property type="entry name" value="Trans_reg_C"/>
    <property type="match status" value="1"/>
</dbReference>
<evidence type="ECO:0000259" key="9">
    <source>
        <dbReference type="PROSITE" id="PS51755"/>
    </source>
</evidence>
<dbReference type="AlphaFoldDB" id="A0A158I855"/>
<dbReference type="GO" id="GO:0000156">
    <property type="term" value="F:phosphorelay response regulator activity"/>
    <property type="evidence" value="ECO:0007669"/>
    <property type="project" value="TreeGrafter"/>
</dbReference>
<dbReference type="InterPro" id="IPR039420">
    <property type="entry name" value="WalR-like"/>
</dbReference>
<dbReference type="PROSITE" id="PS50110">
    <property type="entry name" value="RESPONSE_REGULATORY"/>
    <property type="match status" value="1"/>
</dbReference>